<comment type="caution">
    <text evidence="3">The sequence shown here is derived from an EMBL/GenBank/DDBJ whole genome shotgun (WGS) entry which is preliminary data.</text>
</comment>
<reference evidence="3" key="1">
    <citation type="journal article" date="2020" name="bioRxiv">
        <title>Comparative genomics of Chlamydomonas.</title>
        <authorList>
            <person name="Craig R.J."/>
            <person name="Hasan A.R."/>
            <person name="Ness R.W."/>
            <person name="Keightley P.D."/>
        </authorList>
    </citation>
    <scope>NUCLEOTIDE SEQUENCE</scope>
    <source>
        <strain evidence="3">CCAP 11/70</strain>
    </source>
</reference>
<keyword evidence="1" id="KW-0175">Coiled coil</keyword>
<organism evidence="3 4">
    <name type="scientific">Edaphochlamys debaryana</name>
    <dbReference type="NCBI Taxonomy" id="47281"/>
    <lineage>
        <taxon>Eukaryota</taxon>
        <taxon>Viridiplantae</taxon>
        <taxon>Chlorophyta</taxon>
        <taxon>core chlorophytes</taxon>
        <taxon>Chlorophyceae</taxon>
        <taxon>CS clade</taxon>
        <taxon>Chlamydomonadales</taxon>
        <taxon>Chlamydomonadales incertae sedis</taxon>
        <taxon>Edaphochlamys</taxon>
    </lineage>
</organism>
<evidence type="ECO:0000313" key="4">
    <source>
        <dbReference type="Proteomes" id="UP000612055"/>
    </source>
</evidence>
<evidence type="ECO:0000256" key="2">
    <source>
        <dbReference type="SAM" id="MobiDB-lite"/>
    </source>
</evidence>
<dbReference type="EMBL" id="JAEHOE010000078">
    <property type="protein sequence ID" value="KAG2488895.1"/>
    <property type="molecule type" value="Genomic_DNA"/>
</dbReference>
<dbReference type="OrthoDB" id="536873at2759"/>
<evidence type="ECO:0000256" key="1">
    <source>
        <dbReference type="SAM" id="Coils"/>
    </source>
</evidence>
<sequence length="128" mass="14210">MDFTTDPTALRPTAKHQNDLGLPGAHDETAAGTVEPRGPNEGESFIVPEVSSVLSEMQTFFATQLMPRARIIEGEVQNLQYETQNVSDRADAEKNEVLKELDRLSQLVMTFQSRISQFLHFNAFGGQA</sequence>
<feature type="region of interest" description="Disordered" evidence="2">
    <location>
        <begin position="1"/>
        <end position="44"/>
    </location>
</feature>
<proteinExistence type="predicted"/>
<gene>
    <name evidence="3" type="ORF">HYH03_012525</name>
</gene>
<dbReference type="AlphaFoldDB" id="A0A835XSI8"/>
<protein>
    <submittedName>
        <fullName evidence="3">Uncharacterized protein</fullName>
    </submittedName>
</protein>
<feature type="coiled-coil region" evidence="1">
    <location>
        <begin position="76"/>
        <end position="107"/>
    </location>
</feature>
<accession>A0A835XSI8</accession>
<dbReference type="Proteomes" id="UP000612055">
    <property type="component" value="Unassembled WGS sequence"/>
</dbReference>
<evidence type="ECO:0000313" key="3">
    <source>
        <dbReference type="EMBL" id="KAG2488895.1"/>
    </source>
</evidence>
<name>A0A835XSI8_9CHLO</name>
<keyword evidence="4" id="KW-1185">Reference proteome</keyword>